<feature type="transmembrane region" description="Helical" evidence="1">
    <location>
        <begin position="188"/>
        <end position="206"/>
    </location>
</feature>
<dbReference type="NCBIfam" id="TIGR00254">
    <property type="entry name" value="GGDEF"/>
    <property type="match status" value="1"/>
</dbReference>
<keyword evidence="1" id="KW-1133">Transmembrane helix</keyword>
<evidence type="ECO:0000256" key="1">
    <source>
        <dbReference type="SAM" id="Phobius"/>
    </source>
</evidence>
<dbReference type="PROSITE" id="PS50887">
    <property type="entry name" value="GGDEF"/>
    <property type="match status" value="1"/>
</dbReference>
<reference evidence="4 5" key="1">
    <citation type="submission" date="2020-08" db="EMBL/GenBank/DDBJ databases">
        <title>Genomic Encyclopedia of Type Strains, Phase IV (KMG-IV): sequencing the most valuable type-strain genomes for metagenomic binning, comparative biology and taxonomic classification.</title>
        <authorList>
            <person name="Goeker M."/>
        </authorList>
    </citation>
    <scope>NUCLEOTIDE SEQUENCE [LARGE SCALE GENOMIC DNA]</scope>
    <source>
        <strain evidence="4 5">DSM 12027</strain>
    </source>
</reference>
<dbReference type="EMBL" id="JACHEW010000023">
    <property type="protein sequence ID" value="MBB6018099.1"/>
    <property type="molecule type" value="Genomic_DNA"/>
</dbReference>
<proteinExistence type="predicted"/>
<feature type="transmembrane region" description="Helical" evidence="1">
    <location>
        <begin position="152"/>
        <end position="176"/>
    </location>
</feature>
<feature type="transmembrane region" description="Helical" evidence="1">
    <location>
        <begin position="59"/>
        <end position="77"/>
    </location>
</feature>
<dbReference type="InterPro" id="IPR035919">
    <property type="entry name" value="EAL_sf"/>
</dbReference>
<accession>A0ABR6NXC7</accession>
<keyword evidence="1" id="KW-0812">Transmembrane</keyword>
<dbReference type="InterPro" id="IPR000160">
    <property type="entry name" value="GGDEF_dom"/>
</dbReference>
<dbReference type="SMART" id="SM00267">
    <property type="entry name" value="GGDEF"/>
    <property type="match status" value="1"/>
</dbReference>
<feature type="transmembrane region" description="Helical" evidence="1">
    <location>
        <begin position="121"/>
        <end position="140"/>
    </location>
</feature>
<dbReference type="SUPFAM" id="SSF141868">
    <property type="entry name" value="EAL domain-like"/>
    <property type="match status" value="1"/>
</dbReference>
<sequence>MSLLATLLLALAHLGWAALHPGGQGRLLQTCSLGVLYASALTCWFAARVTPETALTWRWMAWALGIYAVSNTVYVLLEQRNGAVPFPSVLDAFYLGFYGLFSAACLALPRRPLRQAEAWRLTLDVGIVAGALGVLLWYGALASRLGTAQTTLIGSLVSLAYPGAGLSALGLLLLVIRRRERFQLEESLLALGLIIFVIADTLYLFLGDHGGFASGLPVDLLWTAGATLFALAAWHSPRAVPLGRPLTAVIRAAPRFTRPLYTLAPYLGLIVCFAMALLTHGEDTLAARGVLWGTAGVTLLVAARQLAALTDNAALTAQLAALNATLESRVTARTAEVERGRAQLEAHALELAWQAHHDSLTGLPNRAGFLTALGEAVERQQAPAEAGLPADLLAVLFLDLDGFKGINDTLGHTVGDQLLIKVAARLRGAQQPGEFTARLGGDEFMVLTSQPPQARARQVLELFTAPFDLSGRPVRISASVGVSVYPDSGQDAESLYMHADVAMYEAKRAGKDAARVFQPQMAGQRSQTPPEERLRGALERGEFSLFYQPICNAARQTVTLEALLRWHSPELGLLAPGQFLPAAQRLGLEDRLGDWVLNEACAQLARWHAAGHADLRVAVNISRSQLERPDLPGQVGTALARHRLSGSCVEFELAAPLPVGAEGQAIPVMRAVQEQGVRWSLCGFGAAQSALTPLLRLPVQTLKLDRGLIGALDGPPDGQAQARRAVQASVALAGALGLSVVAEGVETHAQWAAATALGCDLGQGFWLGHPQNTAKTTARLGHALEQPHPPG</sequence>
<evidence type="ECO:0000259" key="3">
    <source>
        <dbReference type="PROSITE" id="PS50887"/>
    </source>
</evidence>
<dbReference type="Gene3D" id="3.20.20.450">
    <property type="entry name" value="EAL domain"/>
    <property type="match status" value="1"/>
</dbReference>
<dbReference type="Proteomes" id="UP000629870">
    <property type="component" value="Unassembled WGS sequence"/>
</dbReference>
<dbReference type="PROSITE" id="PS50883">
    <property type="entry name" value="EAL"/>
    <property type="match status" value="1"/>
</dbReference>
<name>A0ABR6NXC7_9DEIO</name>
<keyword evidence="5" id="KW-1185">Reference proteome</keyword>
<feature type="domain" description="EAL" evidence="2">
    <location>
        <begin position="527"/>
        <end position="784"/>
    </location>
</feature>
<dbReference type="CDD" id="cd01949">
    <property type="entry name" value="GGDEF"/>
    <property type="match status" value="1"/>
</dbReference>
<evidence type="ECO:0000259" key="2">
    <source>
        <dbReference type="PROSITE" id="PS50883"/>
    </source>
</evidence>
<dbReference type="Pfam" id="PF00990">
    <property type="entry name" value="GGDEF"/>
    <property type="match status" value="1"/>
</dbReference>
<dbReference type="CDD" id="cd01948">
    <property type="entry name" value="EAL"/>
    <property type="match status" value="1"/>
</dbReference>
<dbReference type="PANTHER" id="PTHR33121:SF70">
    <property type="entry name" value="SIGNALING PROTEIN YKOW"/>
    <property type="match status" value="1"/>
</dbReference>
<feature type="transmembrane region" description="Helical" evidence="1">
    <location>
        <begin position="89"/>
        <end position="109"/>
    </location>
</feature>
<dbReference type="Gene3D" id="3.30.70.270">
    <property type="match status" value="1"/>
</dbReference>
<dbReference type="InterPro" id="IPR050706">
    <property type="entry name" value="Cyclic-di-GMP_PDE-like"/>
</dbReference>
<dbReference type="InterPro" id="IPR043128">
    <property type="entry name" value="Rev_trsase/Diguanyl_cyclase"/>
</dbReference>
<feature type="domain" description="GGDEF" evidence="3">
    <location>
        <begin position="391"/>
        <end position="519"/>
    </location>
</feature>
<comment type="caution">
    <text evidence="4">The sequence shown here is derived from an EMBL/GenBank/DDBJ whole genome shotgun (WGS) entry which is preliminary data.</text>
</comment>
<dbReference type="SUPFAM" id="SSF55073">
    <property type="entry name" value="Nucleotide cyclase"/>
    <property type="match status" value="1"/>
</dbReference>
<feature type="transmembrane region" description="Helical" evidence="1">
    <location>
        <begin position="27"/>
        <end position="47"/>
    </location>
</feature>
<dbReference type="InterPro" id="IPR029787">
    <property type="entry name" value="Nucleotide_cyclase"/>
</dbReference>
<keyword evidence="1" id="KW-0472">Membrane</keyword>
<dbReference type="PANTHER" id="PTHR33121">
    <property type="entry name" value="CYCLIC DI-GMP PHOSPHODIESTERASE PDEF"/>
    <property type="match status" value="1"/>
</dbReference>
<evidence type="ECO:0000313" key="5">
    <source>
        <dbReference type="Proteomes" id="UP000629870"/>
    </source>
</evidence>
<organism evidence="4 5">
    <name type="scientific">Deinococcus radiopugnans ATCC 19172</name>
    <dbReference type="NCBI Taxonomy" id="585398"/>
    <lineage>
        <taxon>Bacteria</taxon>
        <taxon>Thermotogati</taxon>
        <taxon>Deinococcota</taxon>
        <taxon>Deinococci</taxon>
        <taxon>Deinococcales</taxon>
        <taxon>Deinococcaceae</taxon>
        <taxon>Deinococcus</taxon>
    </lineage>
</organism>
<dbReference type="InterPro" id="IPR001633">
    <property type="entry name" value="EAL_dom"/>
</dbReference>
<feature type="transmembrane region" description="Helical" evidence="1">
    <location>
        <begin position="212"/>
        <end position="234"/>
    </location>
</feature>
<dbReference type="RefSeq" id="WP_170213995.1">
    <property type="nucleotide sequence ID" value="NZ_JACHEW010000023.1"/>
</dbReference>
<gene>
    <name evidence="4" type="ORF">HNQ04_003371</name>
</gene>
<dbReference type="SMART" id="SM00052">
    <property type="entry name" value="EAL"/>
    <property type="match status" value="1"/>
</dbReference>
<evidence type="ECO:0000313" key="4">
    <source>
        <dbReference type="EMBL" id="MBB6018099.1"/>
    </source>
</evidence>
<dbReference type="Pfam" id="PF00563">
    <property type="entry name" value="EAL"/>
    <property type="match status" value="1"/>
</dbReference>
<feature type="transmembrane region" description="Helical" evidence="1">
    <location>
        <begin position="260"/>
        <end position="279"/>
    </location>
</feature>
<protein>
    <submittedName>
        <fullName evidence="4">Diguanylate cyclase (GGDEF)-like protein</fullName>
    </submittedName>
</protein>